<accession>A0A650CQP3</accession>
<dbReference type="OrthoDB" id="385057at2157"/>
<dbReference type="EMBL" id="CP045483">
    <property type="protein sequence ID" value="QGR20164.1"/>
    <property type="molecule type" value="Genomic_DNA"/>
</dbReference>
<reference evidence="1 2" key="1">
    <citation type="submission" date="2019-10" db="EMBL/GenBank/DDBJ databases">
        <title>Genome Sequences from Six Type Strain Members of the Archaeal Family Sulfolobaceae: Acidianus ambivalens, Acidianus infernus, Metallosphaera prunae, Stygiolobus azoricus, Sulfolobus metallicus, and Sulfurisphaera ohwakuensis.</title>
        <authorList>
            <person name="Counts J.A."/>
            <person name="Kelly R.M."/>
        </authorList>
    </citation>
    <scope>NUCLEOTIDE SEQUENCE [LARGE SCALE GENOMIC DNA]</scope>
    <source>
        <strain evidence="1 2">FC6</strain>
    </source>
</reference>
<organism evidence="1 2">
    <name type="scientific">Stygiolobus azoricus</name>
    <dbReference type="NCBI Taxonomy" id="41675"/>
    <lineage>
        <taxon>Archaea</taxon>
        <taxon>Thermoproteota</taxon>
        <taxon>Thermoprotei</taxon>
        <taxon>Sulfolobales</taxon>
        <taxon>Sulfolobaceae</taxon>
        <taxon>Stygiolobus</taxon>
    </lineage>
</organism>
<dbReference type="KEGG" id="sazo:D1868_09315"/>
<dbReference type="Proteomes" id="UP000423396">
    <property type="component" value="Chromosome"/>
</dbReference>
<keyword evidence="2" id="KW-1185">Reference proteome</keyword>
<name>A0A650CQP3_9CREN</name>
<evidence type="ECO:0000313" key="2">
    <source>
        <dbReference type="Proteomes" id="UP000423396"/>
    </source>
</evidence>
<dbReference type="GeneID" id="42799267"/>
<dbReference type="AlphaFoldDB" id="A0A650CQP3"/>
<sequence length="346" mass="40610">MRFLVFNPRRWELVTLNPFDFGLEDFVNPVRAKLEYENFLEKLKELGEVKDVCDIVEREKLFELVYTSISTIGEGKIDKKKLENSILSLDREELCNLFILNPTVIISENENRKVPKLRVFSEKIRGELMWLHKYALIDKIPVIGFPSISTNKLEIKFLYYSLKKEINQEPLIADYPPSLLNFDDIIIDKLNNLLLAQIGGSTNVEGLSKLFKLRYSTLGEVYLDNINDKLPIFNFIRFLERDSVIVNKKIFEKSRVDAYEFTGNNYHFKYSTDLKNFFKLYYKNIIITENKDMSFLVIDRKVLVKEKSKSDELHKIFRDLGLDIITVTMNELSSTYNGPYNLVIVY</sequence>
<gene>
    <name evidence="1" type="ORF">D1868_09315</name>
</gene>
<protein>
    <submittedName>
        <fullName evidence="1">Uncharacterized protein</fullName>
    </submittedName>
</protein>
<dbReference type="RefSeq" id="WP_156007613.1">
    <property type="nucleotide sequence ID" value="NZ_CP045483.1"/>
</dbReference>
<evidence type="ECO:0000313" key="1">
    <source>
        <dbReference type="EMBL" id="QGR20164.1"/>
    </source>
</evidence>
<dbReference type="Gene3D" id="3.75.10.10">
    <property type="entry name" value="L-arginine/glycine Amidinotransferase, Chain A"/>
    <property type="match status" value="1"/>
</dbReference>
<proteinExistence type="predicted"/>
<dbReference type="SUPFAM" id="SSF55909">
    <property type="entry name" value="Pentein"/>
    <property type="match status" value="1"/>
</dbReference>